<organism evidence="8 9">
    <name type="scientific">Neokomagataea thailandica NBRC 106555</name>
    <dbReference type="NCBI Taxonomy" id="1223520"/>
    <lineage>
        <taxon>Bacteria</taxon>
        <taxon>Pseudomonadati</taxon>
        <taxon>Pseudomonadota</taxon>
        <taxon>Alphaproteobacteria</taxon>
        <taxon>Acetobacterales</taxon>
        <taxon>Acetobacteraceae</taxon>
        <taxon>Neokomagataea</taxon>
    </lineage>
</organism>
<evidence type="ECO:0000256" key="4">
    <source>
        <dbReference type="ARBA" id="ARBA00022723"/>
    </source>
</evidence>
<evidence type="ECO:0000313" key="8">
    <source>
        <dbReference type="EMBL" id="GBR50779.1"/>
    </source>
</evidence>
<dbReference type="PANTHER" id="PTHR11409:SF43">
    <property type="entry name" value="ADENOSINE DEAMINASE"/>
    <property type="match status" value="1"/>
</dbReference>
<dbReference type="Pfam" id="PF00962">
    <property type="entry name" value="A_deaminase"/>
    <property type="match status" value="1"/>
</dbReference>
<protein>
    <recommendedName>
        <fullName evidence="3">adenosine deaminase</fullName>
        <ecNumber evidence="3">3.5.4.4</ecNumber>
    </recommendedName>
</protein>
<dbReference type="Gene3D" id="3.20.20.140">
    <property type="entry name" value="Metal-dependent hydrolases"/>
    <property type="match status" value="1"/>
</dbReference>
<keyword evidence="6" id="KW-0862">Zinc</keyword>
<reference evidence="8 9" key="1">
    <citation type="submission" date="2013-04" db="EMBL/GenBank/DDBJ databases">
        <title>The genome sequencing project of 58 acetic acid bacteria.</title>
        <authorList>
            <person name="Okamoto-Kainuma A."/>
            <person name="Ishikawa M."/>
            <person name="Umino S."/>
            <person name="Koizumi Y."/>
            <person name="Shiwa Y."/>
            <person name="Yoshikawa H."/>
            <person name="Matsutani M."/>
            <person name="Matsushita K."/>
        </authorList>
    </citation>
    <scope>NUCLEOTIDE SEQUENCE [LARGE SCALE GENOMIC DNA]</scope>
    <source>
        <strain evidence="8 9">NBRC 106555</strain>
    </source>
</reference>
<evidence type="ECO:0000259" key="7">
    <source>
        <dbReference type="Pfam" id="PF00962"/>
    </source>
</evidence>
<evidence type="ECO:0000313" key="9">
    <source>
        <dbReference type="Proteomes" id="UP001062632"/>
    </source>
</evidence>
<keyword evidence="5" id="KW-0378">Hydrolase</keyword>
<sequence length="506" mass="56439">MTGMKNLKTSTLFFCALSLALVTDKGLAQTQKIEKIYNSIRHDPVQLGMFLQHFPKGADLHLHLSGAVYAESLIEWAAQDGMCFSTKTLDILGHPCTTGQTDEHPASALQNNELLRNIAIDALSMRDFVPDPIDRSGHDHFFATFEHFDALEKDHQGDMLAEVMDRAADNHITYIEPMISPALGKFIQEGFRHPLKGQDFSTAHQQLQPDISTLVNEAKSATDSMERKAHTLLKCGTPQAHPGCAVSVRYLYQTLRTLPPQAVYAQLEGGYALVKSDPRFVGINIVAPEDDAVALRDYSLHMAMFNYLNQIIPDVNLSLHAGELTDQLVPPEELKSHIRQAVEIAGAKRIGHGVDIAYESDADQLMLEMSKKHIMVEINLSSNEQILGIKGDFHPFRLYQKYNVPLSLSTDDEGVSRGNLTKEYTRAALTYNLDYADLKRLSRTGLEYAFLPGESLWQDHTIGKMIKACSADLLSPACRTFVRASDKASAQWSLERQFQAFESSFN</sequence>
<dbReference type="InterPro" id="IPR032466">
    <property type="entry name" value="Metal_Hydrolase"/>
</dbReference>
<evidence type="ECO:0000256" key="5">
    <source>
        <dbReference type="ARBA" id="ARBA00022801"/>
    </source>
</evidence>
<dbReference type="EC" id="3.5.4.4" evidence="3"/>
<dbReference type="Proteomes" id="UP001062632">
    <property type="component" value="Unassembled WGS sequence"/>
</dbReference>
<comment type="caution">
    <text evidence="8">The sequence shown here is derived from an EMBL/GenBank/DDBJ whole genome shotgun (WGS) entry which is preliminary data.</text>
</comment>
<evidence type="ECO:0000256" key="1">
    <source>
        <dbReference type="ARBA" id="ARBA00001947"/>
    </source>
</evidence>
<name>A0ABQ0QMT7_9PROT</name>
<keyword evidence="4" id="KW-0479">Metal-binding</keyword>
<dbReference type="InterPro" id="IPR006330">
    <property type="entry name" value="Ado/ade_deaminase"/>
</dbReference>
<accession>A0ABQ0QMT7</accession>
<dbReference type="EMBL" id="BAQC01000004">
    <property type="protein sequence ID" value="GBR50779.1"/>
    <property type="molecule type" value="Genomic_DNA"/>
</dbReference>
<evidence type="ECO:0000256" key="3">
    <source>
        <dbReference type="ARBA" id="ARBA00012784"/>
    </source>
</evidence>
<keyword evidence="9" id="KW-1185">Reference proteome</keyword>
<comment type="similarity">
    <text evidence="2">Belongs to the metallo-dependent hydrolases superfamily. Adenosine and AMP deaminases family.</text>
</comment>
<gene>
    <name evidence="8" type="ORF">AA106555_0327</name>
</gene>
<comment type="cofactor">
    <cofactor evidence="1">
        <name>Zn(2+)</name>
        <dbReference type="ChEBI" id="CHEBI:29105"/>
    </cofactor>
</comment>
<evidence type="ECO:0000256" key="2">
    <source>
        <dbReference type="ARBA" id="ARBA00006676"/>
    </source>
</evidence>
<dbReference type="InterPro" id="IPR001365">
    <property type="entry name" value="A_deaminase_dom"/>
</dbReference>
<dbReference type="PANTHER" id="PTHR11409">
    <property type="entry name" value="ADENOSINE DEAMINASE"/>
    <property type="match status" value="1"/>
</dbReference>
<feature type="domain" description="Adenosine deaminase" evidence="7">
    <location>
        <begin position="235"/>
        <end position="454"/>
    </location>
</feature>
<dbReference type="SUPFAM" id="SSF51556">
    <property type="entry name" value="Metallo-dependent hydrolases"/>
    <property type="match status" value="1"/>
</dbReference>
<evidence type="ECO:0000256" key="6">
    <source>
        <dbReference type="ARBA" id="ARBA00022833"/>
    </source>
</evidence>
<proteinExistence type="inferred from homology"/>